<dbReference type="OrthoDB" id="3691914at2759"/>
<gene>
    <name evidence="5" type="ORF">COCHEDRAFT_1189013</name>
</gene>
<evidence type="ECO:0000256" key="1">
    <source>
        <dbReference type="ARBA" id="ARBA00004685"/>
    </source>
</evidence>
<dbReference type="Proteomes" id="UP000016936">
    <property type="component" value="Unassembled WGS sequence"/>
</dbReference>
<dbReference type="Pfam" id="PF11807">
    <property type="entry name" value="UstYa"/>
    <property type="match status" value="1"/>
</dbReference>
<name>M2UAC2_COCH5</name>
<evidence type="ECO:0000313" key="5">
    <source>
        <dbReference type="EMBL" id="EMD84928.1"/>
    </source>
</evidence>
<keyword evidence="4" id="KW-0472">Membrane</keyword>
<feature type="compositionally biased region" description="Basic and acidic residues" evidence="3">
    <location>
        <begin position="1"/>
        <end position="15"/>
    </location>
</feature>
<dbReference type="AlphaFoldDB" id="M2UAC2"/>
<dbReference type="EMBL" id="KB445597">
    <property type="protein sequence ID" value="EMD84928.1"/>
    <property type="molecule type" value="Genomic_DNA"/>
</dbReference>
<dbReference type="STRING" id="701091.M2UAC2"/>
<keyword evidence="4" id="KW-1133">Transmembrane helix</keyword>
<comment type="similarity">
    <text evidence="2">Belongs to the ustYa family.</text>
</comment>
<dbReference type="HOGENOM" id="CLU_042941_2_3_1"/>
<dbReference type="PANTHER" id="PTHR33365">
    <property type="entry name" value="YALI0B05434P"/>
    <property type="match status" value="1"/>
</dbReference>
<evidence type="ECO:0000256" key="3">
    <source>
        <dbReference type="SAM" id="MobiDB-lite"/>
    </source>
</evidence>
<feature type="region of interest" description="Disordered" evidence="3">
    <location>
        <begin position="1"/>
        <end position="31"/>
    </location>
</feature>
<accession>M2UAC2</accession>
<feature type="transmembrane region" description="Helical" evidence="4">
    <location>
        <begin position="42"/>
        <end position="63"/>
    </location>
</feature>
<dbReference type="InterPro" id="IPR021765">
    <property type="entry name" value="UstYa-like"/>
</dbReference>
<dbReference type="GO" id="GO:0043386">
    <property type="term" value="P:mycotoxin biosynthetic process"/>
    <property type="evidence" value="ECO:0007669"/>
    <property type="project" value="InterPro"/>
</dbReference>
<comment type="pathway">
    <text evidence="1">Mycotoxin biosynthesis.</text>
</comment>
<reference evidence="6" key="2">
    <citation type="journal article" date="2013" name="PLoS Genet.">
        <title>Comparative genome structure, secondary metabolite, and effector coding capacity across Cochliobolus pathogens.</title>
        <authorList>
            <person name="Condon B.J."/>
            <person name="Leng Y."/>
            <person name="Wu D."/>
            <person name="Bushley K.E."/>
            <person name="Ohm R.A."/>
            <person name="Otillar R."/>
            <person name="Martin J."/>
            <person name="Schackwitz W."/>
            <person name="Grimwood J."/>
            <person name="MohdZainudin N."/>
            <person name="Xue C."/>
            <person name="Wang R."/>
            <person name="Manning V.A."/>
            <person name="Dhillon B."/>
            <person name="Tu Z.J."/>
            <person name="Steffenson B.J."/>
            <person name="Salamov A."/>
            <person name="Sun H."/>
            <person name="Lowry S."/>
            <person name="LaButti K."/>
            <person name="Han J."/>
            <person name="Copeland A."/>
            <person name="Lindquist E."/>
            <person name="Barry K."/>
            <person name="Schmutz J."/>
            <person name="Baker S.E."/>
            <person name="Ciuffetti L.M."/>
            <person name="Grigoriev I.V."/>
            <person name="Zhong S."/>
            <person name="Turgeon B.G."/>
        </authorList>
    </citation>
    <scope>NUCLEOTIDE SEQUENCE [LARGE SCALE GENOMIC DNA]</scope>
    <source>
        <strain evidence="6">C5 / ATCC 48332 / race O</strain>
    </source>
</reference>
<reference evidence="5 6" key="1">
    <citation type="journal article" date="2012" name="PLoS Pathog.">
        <title>Diverse lifestyles and strategies of plant pathogenesis encoded in the genomes of eighteen Dothideomycetes fungi.</title>
        <authorList>
            <person name="Ohm R.A."/>
            <person name="Feau N."/>
            <person name="Henrissat B."/>
            <person name="Schoch C.L."/>
            <person name="Horwitz B.A."/>
            <person name="Barry K.W."/>
            <person name="Condon B.J."/>
            <person name="Copeland A.C."/>
            <person name="Dhillon B."/>
            <person name="Glaser F."/>
            <person name="Hesse C.N."/>
            <person name="Kosti I."/>
            <person name="LaButti K."/>
            <person name="Lindquist E.A."/>
            <person name="Lucas S."/>
            <person name="Salamov A.A."/>
            <person name="Bradshaw R.E."/>
            <person name="Ciuffetti L."/>
            <person name="Hamelin R.C."/>
            <person name="Kema G.H.J."/>
            <person name="Lawrence C."/>
            <person name="Scott J.A."/>
            <person name="Spatafora J.W."/>
            <person name="Turgeon B.G."/>
            <person name="de Wit P.J.G.M."/>
            <person name="Zhong S."/>
            <person name="Goodwin S.B."/>
            <person name="Grigoriev I.V."/>
        </authorList>
    </citation>
    <scope>NUCLEOTIDE SEQUENCE [LARGE SCALE GENOMIC DNA]</scope>
    <source>
        <strain evidence="6">C5 / ATCC 48332 / race O</strain>
    </source>
</reference>
<keyword evidence="6" id="KW-1185">Reference proteome</keyword>
<proteinExistence type="inferred from homology"/>
<protein>
    <recommendedName>
        <fullName evidence="7">DUF3328 domain-containing protein</fullName>
    </recommendedName>
</protein>
<keyword evidence="4" id="KW-0812">Transmembrane</keyword>
<evidence type="ECO:0000256" key="4">
    <source>
        <dbReference type="SAM" id="Phobius"/>
    </source>
</evidence>
<dbReference type="OMA" id="HGLHCVE"/>
<dbReference type="PANTHER" id="PTHR33365:SF4">
    <property type="entry name" value="CYCLOCHLOROTINE BIOSYNTHESIS PROTEIN O"/>
    <property type="match status" value="1"/>
</dbReference>
<evidence type="ECO:0000313" key="6">
    <source>
        <dbReference type="Proteomes" id="UP000016936"/>
    </source>
</evidence>
<organism evidence="5 6">
    <name type="scientific">Cochliobolus heterostrophus (strain C5 / ATCC 48332 / race O)</name>
    <name type="common">Southern corn leaf blight fungus</name>
    <name type="synonym">Bipolaris maydis</name>
    <dbReference type="NCBI Taxonomy" id="701091"/>
    <lineage>
        <taxon>Eukaryota</taxon>
        <taxon>Fungi</taxon>
        <taxon>Dikarya</taxon>
        <taxon>Ascomycota</taxon>
        <taxon>Pezizomycotina</taxon>
        <taxon>Dothideomycetes</taxon>
        <taxon>Pleosporomycetidae</taxon>
        <taxon>Pleosporales</taxon>
        <taxon>Pleosporineae</taxon>
        <taxon>Pleosporaceae</taxon>
        <taxon>Bipolaris</taxon>
    </lineage>
</organism>
<evidence type="ECO:0000256" key="2">
    <source>
        <dbReference type="ARBA" id="ARBA00035112"/>
    </source>
</evidence>
<dbReference type="eggNOG" id="ENOG502SSJH">
    <property type="taxonomic scope" value="Eukaryota"/>
</dbReference>
<evidence type="ECO:0008006" key="7">
    <source>
        <dbReference type="Google" id="ProtNLM"/>
    </source>
</evidence>
<sequence>MQFSRQKQEDPKQEDEVSLLGNNGEGPSKAALQKTLHSRTIVLWRFTAINVLLSIAFSFLNFATLKHFGTFIRPTDLHDARSSIEYENRHFTGGLIYDVKQRRTIRAPDGDIEYFGPPSQNLEQAWKDLLRYEFPTMTEHEAGPFLPQLKRMPQDNEYHFELTVFHSLHCINAIRLELNSVLYNVSATHHMHSLEDASDPHWKATHIEHCMDQLRQTVQCFGDLTPAPLWPEADAPLALGRSGPHTCRKFGPIREWLDRRAKNGKSLEL</sequence>